<evidence type="ECO:0000256" key="3">
    <source>
        <dbReference type="ARBA" id="ARBA00022692"/>
    </source>
</evidence>
<dbReference type="GO" id="GO:0006935">
    <property type="term" value="P:chemotaxis"/>
    <property type="evidence" value="ECO:0007669"/>
    <property type="project" value="InterPro"/>
</dbReference>
<evidence type="ECO:0000256" key="5">
    <source>
        <dbReference type="ARBA" id="ARBA00023136"/>
    </source>
</evidence>
<keyword evidence="2" id="KW-0997">Cell inner membrane</keyword>
<evidence type="ECO:0000259" key="13">
    <source>
        <dbReference type="PROSITE" id="PS50885"/>
    </source>
</evidence>
<feature type="domain" description="T-SNARE coiled-coil homology" evidence="12">
    <location>
        <begin position="536"/>
        <end position="598"/>
    </location>
</feature>
<dbReference type="Proteomes" id="UP000245474">
    <property type="component" value="Unassembled WGS sequence"/>
</dbReference>
<evidence type="ECO:0000256" key="8">
    <source>
        <dbReference type="PROSITE-ProRule" id="PRU00284"/>
    </source>
</evidence>
<dbReference type="Gene3D" id="1.10.287.950">
    <property type="entry name" value="Methyl-accepting chemotaxis protein"/>
    <property type="match status" value="1"/>
</dbReference>
<keyword evidence="2" id="KW-1003">Cell membrane</keyword>
<dbReference type="CDD" id="cd11386">
    <property type="entry name" value="MCP_signal"/>
    <property type="match status" value="1"/>
</dbReference>
<feature type="transmembrane region" description="Helical" evidence="10">
    <location>
        <begin position="90"/>
        <end position="115"/>
    </location>
</feature>
<keyword evidence="6 8" id="KW-0807">Transducer</keyword>
<dbReference type="PRINTS" id="PR00260">
    <property type="entry name" value="CHEMTRNSDUCR"/>
</dbReference>
<evidence type="ECO:0000256" key="6">
    <source>
        <dbReference type="ARBA" id="ARBA00023224"/>
    </source>
</evidence>
<dbReference type="GO" id="GO:0007165">
    <property type="term" value="P:signal transduction"/>
    <property type="evidence" value="ECO:0007669"/>
    <property type="project" value="UniProtKB-KW"/>
</dbReference>
<feature type="domain" description="HAMP" evidence="13">
    <location>
        <begin position="290"/>
        <end position="344"/>
    </location>
</feature>
<organism evidence="14 15">
    <name type="scientific">Sediminicurvatus halobius</name>
    <dbReference type="NCBI Taxonomy" id="2182432"/>
    <lineage>
        <taxon>Bacteria</taxon>
        <taxon>Pseudomonadati</taxon>
        <taxon>Pseudomonadota</taxon>
        <taxon>Gammaproteobacteria</taxon>
        <taxon>Chromatiales</taxon>
        <taxon>Ectothiorhodospiraceae</taxon>
        <taxon>Sediminicurvatus</taxon>
    </lineage>
</organism>
<feature type="region of interest" description="Disordered" evidence="9">
    <location>
        <begin position="354"/>
        <end position="384"/>
    </location>
</feature>
<dbReference type="SMART" id="SM00283">
    <property type="entry name" value="MA"/>
    <property type="match status" value="1"/>
</dbReference>
<feature type="transmembrane region" description="Helical" evidence="10">
    <location>
        <begin position="269"/>
        <end position="288"/>
    </location>
</feature>
<dbReference type="PROSITE" id="PS50111">
    <property type="entry name" value="CHEMOTAXIS_TRANSDUC_2"/>
    <property type="match status" value="1"/>
</dbReference>
<dbReference type="PANTHER" id="PTHR32089">
    <property type="entry name" value="METHYL-ACCEPTING CHEMOTAXIS PROTEIN MCPB"/>
    <property type="match status" value="1"/>
</dbReference>
<keyword evidence="15" id="KW-1185">Reference proteome</keyword>
<dbReference type="EMBL" id="QFFI01000002">
    <property type="protein sequence ID" value="PWG65431.1"/>
    <property type="molecule type" value="Genomic_DNA"/>
</dbReference>
<comment type="subcellular location">
    <subcellularLocation>
        <location evidence="1">Cell inner membrane</location>
        <topology evidence="1">Multi-pass membrane protein</topology>
    </subcellularLocation>
</comment>
<gene>
    <name evidence="14" type="ORF">DEM34_01430</name>
</gene>
<evidence type="ECO:0000256" key="7">
    <source>
        <dbReference type="ARBA" id="ARBA00029447"/>
    </source>
</evidence>
<evidence type="ECO:0000259" key="12">
    <source>
        <dbReference type="PROSITE" id="PS50192"/>
    </source>
</evidence>
<evidence type="ECO:0000313" key="14">
    <source>
        <dbReference type="EMBL" id="PWG65431.1"/>
    </source>
</evidence>
<protein>
    <submittedName>
        <fullName evidence="14">Methyl-accepting chemotaxis protein</fullName>
    </submittedName>
</protein>
<dbReference type="GO" id="GO:0004888">
    <property type="term" value="F:transmembrane signaling receptor activity"/>
    <property type="evidence" value="ECO:0007669"/>
    <property type="project" value="InterPro"/>
</dbReference>
<dbReference type="PROSITE" id="PS50885">
    <property type="entry name" value="HAMP"/>
    <property type="match status" value="1"/>
</dbReference>
<dbReference type="InterPro" id="IPR004090">
    <property type="entry name" value="Chemotax_Me-accpt_rcpt"/>
</dbReference>
<evidence type="ECO:0000256" key="9">
    <source>
        <dbReference type="SAM" id="MobiDB-lite"/>
    </source>
</evidence>
<evidence type="ECO:0000256" key="2">
    <source>
        <dbReference type="ARBA" id="ARBA00022519"/>
    </source>
</evidence>
<keyword evidence="4 10" id="KW-1133">Transmembrane helix</keyword>
<dbReference type="InterPro" id="IPR003660">
    <property type="entry name" value="HAMP_dom"/>
</dbReference>
<dbReference type="CDD" id="cd06225">
    <property type="entry name" value="HAMP"/>
    <property type="match status" value="1"/>
</dbReference>
<dbReference type="GO" id="GO:0005886">
    <property type="term" value="C:plasma membrane"/>
    <property type="evidence" value="ECO:0007669"/>
    <property type="project" value="UniProtKB-SubCell"/>
</dbReference>
<dbReference type="FunFam" id="1.10.287.950:FF:000001">
    <property type="entry name" value="Methyl-accepting chemotaxis sensory transducer"/>
    <property type="match status" value="1"/>
</dbReference>
<keyword evidence="5 10" id="KW-0472">Membrane</keyword>
<evidence type="ECO:0000256" key="10">
    <source>
        <dbReference type="SAM" id="Phobius"/>
    </source>
</evidence>
<evidence type="ECO:0000313" key="15">
    <source>
        <dbReference type="Proteomes" id="UP000245474"/>
    </source>
</evidence>
<dbReference type="InterPro" id="IPR000727">
    <property type="entry name" value="T_SNARE_dom"/>
</dbReference>
<evidence type="ECO:0000256" key="4">
    <source>
        <dbReference type="ARBA" id="ARBA00022989"/>
    </source>
</evidence>
<dbReference type="SMART" id="SM00304">
    <property type="entry name" value="HAMP"/>
    <property type="match status" value="2"/>
</dbReference>
<evidence type="ECO:0000259" key="11">
    <source>
        <dbReference type="PROSITE" id="PS50111"/>
    </source>
</evidence>
<proteinExistence type="inferred from homology"/>
<dbReference type="PANTHER" id="PTHR32089:SF119">
    <property type="entry name" value="METHYL-ACCEPTING CHEMOTAXIS PROTEIN CTPL"/>
    <property type="match status" value="1"/>
</dbReference>
<dbReference type="Pfam" id="PF00672">
    <property type="entry name" value="HAMP"/>
    <property type="match status" value="1"/>
</dbReference>
<comment type="caution">
    <text evidence="14">The sequence shown here is derived from an EMBL/GenBank/DDBJ whole genome shotgun (WGS) entry which is preliminary data.</text>
</comment>
<name>A0A2U2N8C3_9GAMM</name>
<evidence type="ECO:0000256" key="1">
    <source>
        <dbReference type="ARBA" id="ARBA00004429"/>
    </source>
</evidence>
<feature type="domain" description="Methyl-accepting transducer" evidence="11">
    <location>
        <begin position="349"/>
        <end position="585"/>
    </location>
</feature>
<sequence length="622" mass="67032">MRRPRTGDTDRWASLAASYAKACRRPVRSATSRPPTRRRPAALNCAGQTPIALLRAESAASQEGAQYTMHSPGGRTMSTWWRDLSFRWKLGLPLAVLTLLLIGVVALAMSLLVGLTRDAQTFANQHLPGGMLVLEADRDLHQSLIAQLQAVRSFNDEERETFYATYEENLGQARERVAQAAEALDRPATNELAERFATEIAEWEQISAEVRELTESGSSELAYALATDQGIAAFDTARARIDTMTQQVNAWSADLDAAMESRVAGNQRALGGVLVLGLLVSGLAMWRVPGIVLRPLKAMSQRVKDLNSGDGDLTLRLDNPARDEIGRLADYFDEFLAKLQDLIGQATRTTEQVSSAAEELSATSDEARSNVEAQHSATDQVSTATNEMTATIQEVARNVGETADAARGASGEAGEMSAVMGRTVATVEQLAEQLTRTNEGIGRLTGDAEQIGTVLDVINSVAEQTNLLALNAAIEAARAGEHGRGFAVVADEVRTLATRTQESTDEIRDIIQRVQNGAREADGLMTTGREQSDEAVGMARSCSERLEAMTARIHTINDMSTQIASAAEEQSTAIEEINRNVNEIGDISGRTATGASQVASASQELARLSSELQSLMGRFRTA</sequence>
<dbReference type="PROSITE" id="PS50192">
    <property type="entry name" value="T_SNARE"/>
    <property type="match status" value="1"/>
</dbReference>
<dbReference type="Pfam" id="PF00015">
    <property type="entry name" value="MCPsignal"/>
    <property type="match status" value="1"/>
</dbReference>
<dbReference type="AlphaFoldDB" id="A0A2U2N8C3"/>
<feature type="compositionally biased region" description="Polar residues" evidence="9">
    <location>
        <begin position="371"/>
        <end position="384"/>
    </location>
</feature>
<accession>A0A2U2N8C3</accession>
<reference evidence="14 15" key="1">
    <citation type="submission" date="2018-05" db="EMBL/GenBank/DDBJ databases">
        <title>Spiribacter halobius sp. nov., a moderately halophilic bacterium isolated from marine solar saltern.</title>
        <authorList>
            <person name="Zheng W.-S."/>
            <person name="Lu D.-C."/>
            <person name="Du Z.-J."/>
        </authorList>
    </citation>
    <scope>NUCLEOTIDE SEQUENCE [LARGE SCALE GENOMIC DNA]</scope>
    <source>
        <strain evidence="14 15">E85</strain>
    </source>
</reference>
<comment type="similarity">
    <text evidence="7">Belongs to the methyl-accepting chemotaxis (MCP) protein family.</text>
</comment>
<dbReference type="InterPro" id="IPR004089">
    <property type="entry name" value="MCPsignal_dom"/>
</dbReference>
<keyword evidence="3 10" id="KW-0812">Transmembrane</keyword>
<dbReference type="SUPFAM" id="SSF58104">
    <property type="entry name" value="Methyl-accepting chemotaxis protein (MCP) signaling domain"/>
    <property type="match status" value="1"/>
</dbReference>